<dbReference type="Proteomes" id="UP000187735">
    <property type="component" value="Chromosome"/>
</dbReference>
<dbReference type="InterPro" id="IPR012495">
    <property type="entry name" value="TadE-like_dom"/>
</dbReference>
<evidence type="ECO:0000313" key="2">
    <source>
        <dbReference type="EMBL" id="APZ91344.1"/>
    </source>
</evidence>
<evidence type="ECO:0000313" key="3">
    <source>
        <dbReference type="Proteomes" id="UP000187735"/>
    </source>
</evidence>
<dbReference type="EMBL" id="CP017641">
    <property type="protein sequence ID" value="APZ91344.1"/>
    <property type="molecule type" value="Genomic_DNA"/>
</dbReference>
<organism evidence="2 3">
    <name type="scientific">Fuerstiella marisgermanici</name>
    <dbReference type="NCBI Taxonomy" id="1891926"/>
    <lineage>
        <taxon>Bacteria</taxon>
        <taxon>Pseudomonadati</taxon>
        <taxon>Planctomycetota</taxon>
        <taxon>Planctomycetia</taxon>
        <taxon>Planctomycetales</taxon>
        <taxon>Planctomycetaceae</taxon>
        <taxon>Fuerstiella</taxon>
    </lineage>
</organism>
<gene>
    <name evidence="2" type="ORF">Fuma_00932</name>
</gene>
<dbReference type="STRING" id="1891926.Fuma_00932"/>
<dbReference type="AlphaFoldDB" id="A0A1P8WB97"/>
<dbReference type="RefSeq" id="WP_077023119.1">
    <property type="nucleotide sequence ID" value="NZ_CP017641.1"/>
</dbReference>
<name>A0A1P8WB97_9PLAN</name>
<dbReference type="KEGG" id="fmr:Fuma_00932"/>
<evidence type="ECO:0000259" key="1">
    <source>
        <dbReference type="Pfam" id="PF07811"/>
    </source>
</evidence>
<keyword evidence="3" id="KW-1185">Reference proteome</keyword>
<reference evidence="2 3" key="1">
    <citation type="journal article" date="2016" name="Front. Microbiol.">
        <title>Fuerstia marisgermanicae gen. nov., sp. nov., an Unusual Member of the Phylum Planctomycetes from the German Wadden Sea.</title>
        <authorList>
            <person name="Kohn T."/>
            <person name="Heuer A."/>
            <person name="Jogler M."/>
            <person name="Vollmers J."/>
            <person name="Boedeker C."/>
            <person name="Bunk B."/>
            <person name="Rast P."/>
            <person name="Borchert D."/>
            <person name="Glockner I."/>
            <person name="Freese H.M."/>
            <person name="Klenk H.P."/>
            <person name="Overmann J."/>
            <person name="Kaster A.K."/>
            <person name="Rohde M."/>
            <person name="Wiegand S."/>
            <person name="Jogler C."/>
        </authorList>
    </citation>
    <scope>NUCLEOTIDE SEQUENCE [LARGE SCALE GENOMIC DNA]</scope>
    <source>
        <strain evidence="2 3">NH11</strain>
    </source>
</reference>
<dbReference type="Pfam" id="PF07811">
    <property type="entry name" value="TadE"/>
    <property type="match status" value="1"/>
</dbReference>
<accession>A0A1P8WB97</accession>
<protein>
    <submittedName>
        <fullName evidence="2">TadE-like protein</fullName>
    </submittedName>
</protein>
<feature type="domain" description="TadE-like" evidence="1">
    <location>
        <begin position="1"/>
        <end position="40"/>
    </location>
</feature>
<dbReference type="OrthoDB" id="271198at2"/>
<proteinExistence type="predicted"/>
<sequence length="126" mass="13165">MVEFVVVAPVFFLLLFAGIEFAVLGTIRSTANNAAYEGARKLVIPGAVASDGITEATRIMGIVGVNNLTVTTTPTVIDETTQDVTVNVSIPYDNNAVFVPWFAGGLVINASSTLKTERYGGISAGP</sequence>